<dbReference type="PANTHER" id="PTHR35399:SF2">
    <property type="entry name" value="DUF839 DOMAIN-CONTAINING PROTEIN"/>
    <property type="match status" value="1"/>
</dbReference>
<accession>A0A1Z5KMP7</accession>
<evidence type="ECO:0000313" key="4">
    <source>
        <dbReference type="Proteomes" id="UP000198406"/>
    </source>
</evidence>
<dbReference type="Pfam" id="PF05787">
    <property type="entry name" value="PhoX"/>
    <property type="match status" value="1"/>
</dbReference>
<dbReference type="Proteomes" id="UP000198406">
    <property type="component" value="Unassembled WGS sequence"/>
</dbReference>
<keyword evidence="4" id="KW-1185">Reference proteome</keyword>
<dbReference type="InterPro" id="IPR008557">
    <property type="entry name" value="PhoX"/>
</dbReference>
<keyword evidence="2" id="KW-1133">Transmembrane helix</keyword>
<feature type="compositionally biased region" description="Low complexity" evidence="1">
    <location>
        <begin position="1"/>
        <end position="17"/>
    </location>
</feature>
<dbReference type="AlphaFoldDB" id="A0A1Z5KMP7"/>
<feature type="transmembrane region" description="Helical" evidence="2">
    <location>
        <begin position="40"/>
        <end position="63"/>
    </location>
</feature>
<feature type="compositionally biased region" description="Low complexity" evidence="1">
    <location>
        <begin position="104"/>
        <end position="120"/>
    </location>
</feature>
<keyword evidence="2" id="KW-0812">Transmembrane</keyword>
<dbReference type="EMBL" id="BDSP01000259">
    <property type="protein sequence ID" value="GAX27603.1"/>
    <property type="molecule type" value="Genomic_DNA"/>
</dbReference>
<name>A0A1Z5KMP7_FISSO</name>
<feature type="region of interest" description="Disordered" evidence="1">
    <location>
        <begin position="97"/>
        <end position="123"/>
    </location>
</feature>
<sequence length="501" mass="55052">MTKTSIPSSPSSLTTLSDTEHDLPMAPPEILPTTEKKPRLTFLFVTVILGVLIFLIALVSTFMTRSKVSQEAVSTPIRESPSPTAAPIMSTLAPVVPKTPPTASPTVTSSLSPTVRSPTTAPTRIAFDPGNLVKDSSQGLLLSVGLQARILAQAGQPVQYNVTHQSSLPFHAMPDFGATFVDTRPENPGGWIYVSNSEVRRPWYQGGVGAITFDSQGHIREYRMILTNTTANCGGGVTPWGSWVSGEEYREGLFWQVDPTGTRPPEILTVGKEKGMYESFAADPQRNQYFVTEDFETGPIRRFIPSSTHPTDPWKTLHGEGETTYLYLQPTSEQEGTYTWISNKNRAQSNAQALFPNCEGIDVHGDKLYFISKKIETVFVLDLAGNSYTSYSTRQGLFQGQPDQMIQLQGNADNTLYFFTEDGSASAGVHARNRAGQIFTILEGPTYSNEVTGLAFSPDKTRMYIAFQDDGILFEIVRQDGLPFSARSLNLRYHSSAFDTV</sequence>
<evidence type="ECO:0000313" key="3">
    <source>
        <dbReference type="EMBL" id="GAX27603.1"/>
    </source>
</evidence>
<proteinExistence type="predicted"/>
<dbReference type="OrthoDB" id="42504at2759"/>
<evidence type="ECO:0000256" key="2">
    <source>
        <dbReference type="SAM" id="Phobius"/>
    </source>
</evidence>
<dbReference type="SUPFAM" id="SSF63829">
    <property type="entry name" value="Calcium-dependent phosphotriesterase"/>
    <property type="match status" value="1"/>
</dbReference>
<comment type="caution">
    <text evidence="3">The sequence shown here is derived from an EMBL/GenBank/DDBJ whole genome shotgun (WGS) entry which is preliminary data.</text>
</comment>
<dbReference type="InParanoid" id="A0A1Z5KMP7"/>
<evidence type="ECO:0000256" key="1">
    <source>
        <dbReference type="SAM" id="MobiDB-lite"/>
    </source>
</evidence>
<dbReference type="PANTHER" id="PTHR35399">
    <property type="entry name" value="SLR8030 PROTEIN"/>
    <property type="match status" value="1"/>
</dbReference>
<gene>
    <name evidence="3" type="ORF">FisN_13Hh308</name>
</gene>
<protein>
    <submittedName>
        <fullName evidence="3">Uncharacterized protein</fullName>
    </submittedName>
</protein>
<reference evidence="3 4" key="1">
    <citation type="journal article" date="2015" name="Plant Cell">
        <title>Oil accumulation by the oleaginous diatom Fistulifera solaris as revealed by the genome and transcriptome.</title>
        <authorList>
            <person name="Tanaka T."/>
            <person name="Maeda Y."/>
            <person name="Veluchamy A."/>
            <person name="Tanaka M."/>
            <person name="Abida H."/>
            <person name="Marechal E."/>
            <person name="Bowler C."/>
            <person name="Muto M."/>
            <person name="Sunaga Y."/>
            <person name="Tanaka M."/>
            <person name="Yoshino T."/>
            <person name="Taniguchi T."/>
            <person name="Fukuda Y."/>
            <person name="Nemoto M."/>
            <person name="Matsumoto M."/>
            <person name="Wong P.S."/>
            <person name="Aburatani S."/>
            <person name="Fujibuchi W."/>
        </authorList>
    </citation>
    <scope>NUCLEOTIDE SEQUENCE [LARGE SCALE GENOMIC DNA]</scope>
    <source>
        <strain evidence="3 4">JPCC DA0580</strain>
    </source>
</reference>
<feature type="region of interest" description="Disordered" evidence="1">
    <location>
        <begin position="1"/>
        <end position="32"/>
    </location>
</feature>
<organism evidence="3 4">
    <name type="scientific">Fistulifera solaris</name>
    <name type="common">Oleaginous diatom</name>
    <dbReference type="NCBI Taxonomy" id="1519565"/>
    <lineage>
        <taxon>Eukaryota</taxon>
        <taxon>Sar</taxon>
        <taxon>Stramenopiles</taxon>
        <taxon>Ochrophyta</taxon>
        <taxon>Bacillariophyta</taxon>
        <taxon>Bacillariophyceae</taxon>
        <taxon>Bacillariophycidae</taxon>
        <taxon>Naviculales</taxon>
        <taxon>Naviculaceae</taxon>
        <taxon>Fistulifera</taxon>
    </lineage>
</organism>
<keyword evidence="2" id="KW-0472">Membrane</keyword>